<organism evidence="2 3">
    <name type="scientific">Folsomia candida</name>
    <name type="common">Springtail</name>
    <dbReference type="NCBI Taxonomy" id="158441"/>
    <lineage>
        <taxon>Eukaryota</taxon>
        <taxon>Metazoa</taxon>
        <taxon>Ecdysozoa</taxon>
        <taxon>Arthropoda</taxon>
        <taxon>Hexapoda</taxon>
        <taxon>Collembola</taxon>
        <taxon>Entomobryomorpha</taxon>
        <taxon>Isotomoidea</taxon>
        <taxon>Isotomidae</taxon>
        <taxon>Proisotominae</taxon>
        <taxon>Folsomia</taxon>
    </lineage>
</organism>
<feature type="transmembrane region" description="Helical" evidence="1">
    <location>
        <begin position="185"/>
        <end position="216"/>
    </location>
</feature>
<keyword evidence="1" id="KW-1133">Transmembrane helix</keyword>
<dbReference type="Proteomes" id="UP000198287">
    <property type="component" value="Unassembled WGS sequence"/>
</dbReference>
<protein>
    <submittedName>
        <fullName evidence="2">Uncharacterized protein</fullName>
    </submittedName>
</protein>
<proteinExistence type="predicted"/>
<feature type="transmembrane region" description="Helical" evidence="1">
    <location>
        <begin position="44"/>
        <end position="67"/>
    </location>
</feature>
<evidence type="ECO:0000256" key="1">
    <source>
        <dbReference type="SAM" id="Phobius"/>
    </source>
</evidence>
<name>A0A226F634_FOLCA</name>
<evidence type="ECO:0000313" key="3">
    <source>
        <dbReference type="Proteomes" id="UP000198287"/>
    </source>
</evidence>
<feature type="transmembrane region" description="Helical" evidence="1">
    <location>
        <begin position="74"/>
        <end position="95"/>
    </location>
</feature>
<dbReference type="EMBL" id="LNIX01000001">
    <property type="protein sequence ID" value="OXA64908.1"/>
    <property type="molecule type" value="Genomic_DNA"/>
</dbReference>
<evidence type="ECO:0000313" key="2">
    <source>
        <dbReference type="EMBL" id="OXA64908.1"/>
    </source>
</evidence>
<keyword evidence="1" id="KW-0812">Transmembrane</keyword>
<comment type="caution">
    <text evidence="2">The sequence shown here is derived from an EMBL/GenBank/DDBJ whole genome shotgun (WGS) entry which is preliminary data.</text>
</comment>
<reference evidence="2 3" key="1">
    <citation type="submission" date="2015-12" db="EMBL/GenBank/DDBJ databases">
        <title>The genome of Folsomia candida.</title>
        <authorList>
            <person name="Faddeeva A."/>
            <person name="Derks M.F."/>
            <person name="Anvar Y."/>
            <person name="Smit S."/>
            <person name="Van Straalen N."/>
            <person name="Roelofs D."/>
        </authorList>
    </citation>
    <scope>NUCLEOTIDE SEQUENCE [LARGE SCALE GENOMIC DNA]</scope>
    <source>
        <strain evidence="2 3">VU population</strain>
        <tissue evidence="2">Whole body</tissue>
    </source>
</reference>
<accession>A0A226F634</accession>
<keyword evidence="3" id="KW-1185">Reference proteome</keyword>
<sequence length="389" mass="44754">MYTDLYFGVLIKQLSLSNYLGASPILWDAKNRKIIVTQLSKVKFYIFSVLMFIALVYMGGVIIYIKICYGMSRIGICIAVFYSASFHYCAVAGFLPMPENVASLTNTMLKFGKDFHRQWKLEPIPKNKPTPKRSSASYFEKICDGMCRNGYTTPIWISLHFFISPTTPPYPFALLPPSYLNVFTYFSWGILCTYLIFAISSCMMTIVIIFVTYGFLMHNVLKNELFPQSRNGYTTHDQLRNKGNLFRAYRQFEILHKYANSTFEHVILPGQILVTQGCLSCNYVLLTSWTNLDVSSISILIMWTFLGITMWTVFLLTTSLVSTQGRRMLDSWKFLNWSKAEMKYMKKFKKGCRPLGVRVGGFYCVKQINVLKYLHGIFRGTFRALLALG</sequence>
<gene>
    <name evidence="2" type="ORF">Fcan01_01008</name>
</gene>
<dbReference type="AlphaFoldDB" id="A0A226F634"/>
<keyword evidence="1" id="KW-0472">Membrane</keyword>
<feature type="transmembrane region" description="Helical" evidence="1">
    <location>
        <begin position="297"/>
        <end position="321"/>
    </location>
</feature>